<keyword evidence="5 6" id="KW-0472">Membrane</keyword>
<feature type="transmembrane region" description="Helical" evidence="6">
    <location>
        <begin position="51"/>
        <end position="72"/>
    </location>
</feature>
<dbReference type="Proteomes" id="UP000095564">
    <property type="component" value="Unassembled WGS sequence"/>
</dbReference>
<evidence type="ECO:0000256" key="3">
    <source>
        <dbReference type="ARBA" id="ARBA00022692"/>
    </source>
</evidence>
<evidence type="ECO:0000256" key="6">
    <source>
        <dbReference type="SAM" id="Phobius"/>
    </source>
</evidence>
<keyword evidence="2" id="KW-1003">Cell membrane</keyword>
<feature type="transmembrane region" description="Helical" evidence="6">
    <location>
        <begin position="378"/>
        <end position="397"/>
    </location>
</feature>
<dbReference type="PANTHER" id="PTHR30250">
    <property type="entry name" value="PST FAMILY PREDICTED COLANIC ACID TRANSPORTER"/>
    <property type="match status" value="1"/>
</dbReference>
<evidence type="ECO:0000313" key="7">
    <source>
        <dbReference type="EMBL" id="CUQ13825.1"/>
    </source>
</evidence>
<feature type="transmembrane region" description="Helical" evidence="6">
    <location>
        <begin position="93"/>
        <end position="116"/>
    </location>
</feature>
<gene>
    <name evidence="7" type="ORF">ERS852520_03166</name>
</gene>
<evidence type="ECO:0000313" key="8">
    <source>
        <dbReference type="Proteomes" id="UP000095564"/>
    </source>
</evidence>
<keyword evidence="3 6" id="KW-0812">Transmembrane</keyword>
<feature type="transmembrane region" description="Helical" evidence="6">
    <location>
        <begin position="403"/>
        <end position="428"/>
    </location>
</feature>
<evidence type="ECO:0000256" key="1">
    <source>
        <dbReference type="ARBA" id="ARBA00004651"/>
    </source>
</evidence>
<feature type="transmembrane region" description="Helical" evidence="6">
    <location>
        <begin position="240"/>
        <end position="262"/>
    </location>
</feature>
<feature type="transmembrane region" description="Helical" evidence="6">
    <location>
        <begin position="268"/>
        <end position="288"/>
    </location>
</feature>
<protein>
    <submittedName>
        <fullName evidence="7">Polysaccharide biosynthesis protein</fullName>
    </submittedName>
</protein>
<dbReference type="AlphaFoldDB" id="A0A174U216"/>
<feature type="transmembrane region" description="Helical" evidence="6">
    <location>
        <begin position="440"/>
        <end position="463"/>
    </location>
</feature>
<feature type="transmembrane region" description="Helical" evidence="6">
    <location>
        <begin position="128"/>
        <end position="147"/>
    </location>
</feature>
<evidence type="ECO:0000256" key="5">
    <source>
        <dbReference type="ARBA" id="ARBA00023136"/>
    </source>
</evidence>
<evidence type="ECO:0000256" key="4">
    <source>
        <dbReference type="ARBA" id="ARBA00022989"/>
    </source>
</evidence>
<comment type="subcellular location">
    <subcellularLocation>
        <location evidence="1">Cell membrane</location>
        <topology evidence="1">Multi-pass membrane protein</topology>
    </subcellularLocation>
</comment>
<reference evidence="7 8" key="1">
    <citation type="submission" date="2015-09" db="EMBL/GenBank/DDBJ databases">
        <authorList>
            <consortium name="Pathogen Informatics"/>
        </authorList>
    </citation>
    <scope>NUCLEOTIDE SEQUENCE [LARGE SCALE GENOMIC DNA]</scope>
    <source>
        <strain evidence="7 8">2789STDY5834908</strain>
    </source>
</reference>
<feature type="transmembrane region" description="Helical" evidence="6">
    <location>
        <begin position="309"/>
        <end position="328"/>
    </location>
</feature>
<dbReference type="EMBL" id="CZAU01000044">
    <property type="protein sequence ID" value="CUQ13825.1"/>
    <property type="molecule type" value="Genomic_DNA"/>
</dbReference>
<dbReference type="GO" id="GO:0005886">
    <property type="term" value="C:plasma membrane"/>
    <property type="evidence" value="ECO:0007669"/>
    <property type="project" value="UniProtKB-SubCell"/>
</dbReference>
<proteinExistence type="predicted"/>
<dbReference type="OrthoDB" id="8609648at2"/>
<sequence length="513" mass="59441">MKIERTKNATRNIIFGVLLKIYQIAMPFFIRTAMIYYMGVEYLGLDSLFTSILQVLNMAELGVSSAMVYGMYKPIAEDDENTICALLKLYRTYYRIIGLVIGVVGACLTPIIPILIKSNLPNGLNIYVLYWMNLITTVFSYWLLAYKMALFQAHQRIDVVSKISIITYSIRYFLQLFIIIVVKNYYLYLIAMLMTQILTNIFTAIQATKIYPNYKPKGYLEKENIKIINQRIKDLFTSKLGSVIVNSADTIVISTFLGLTVLAVYQNYYYILTSIIGLVTIIFNACTAGIGNSMIIETKEKNFNDLKKFTFLIVWIAGFCTCCFLCLYQPFMEIWVGKRYMLSQSAVICFCIYYFVYEVNQLLNTYKDAAGIWHEDRYRPLVTAISNLIMNIILVQFCDIFGVLLSTVLSTLCIGMPWLLHNLFTVLFDYSQLKEYLNKILKYTIIVILSCLLSYIICNMMVLGKWMTLIVRSVICILIPNLIYYVAYKNMKEFDECFHVVIKMINRKSRLKR</sequence>
<feature type="transmembrane region" description="Helical" evidence="6">
    <location>
        <begin position="159"/>
        <end position="180"/>
    </location>
</feature>
<dbReference type="PANTHER" id="PTHR30250:SF26">
    <property type="entry name" value="PSMA PROTEIN"/>
    <property type="match status" value="1"/>
</dbReference>
<accession>A0A174U216</accession>
<organism evidence="7 8">
    <name type="scientific">Anaerostipes hadrus</name>
    <dbReference type="NCBI Taxonomy" id="649756"/>
    <lineage>
        <taxon>Bacteria</taxon>
        <taxon>Bacillati</taxon>
        <taxon>Bacillota</taxon>
        <taxon>Clostridia</taxon>
        <taxon>Lachnospirales</taxon>
        <taxon>Lachnospiraceae</taxon>
        <taxon>Anaerostipes</taxon>
    </lineage>
</organism>
<evidence type="ECO:0000256" key="2">
    <source>
        <dbReference type="ARBA" id="ARBA00022475"/>
    </source>
</evidence>
<dbReference type="RefSeq" id="WP_055162147.1">
    <property type="nucleotide sequence ID" value="NZ_CZAU01000044.1"/>
</dbReference>
<feature type="transmembrane region" description="Helical" evidence="6">
    <location>
        <begin position="340"/>
        <end position="357"/>
    </location>
</feature>
<feature type="transmembrane region" description="Helical" evidence="6">
    <location>
        <begin position="469"/>
        <end position="488"/>
    </location>
</feature>
<feature type="transmembrane region" description="Helical" evidence="6">
    <location>
        <begin position="12"/>
        <end position="39"/>
    </location>
</feature>
<feature type="transmembrane region" description="Helical" evidence="6">
    <location>
        <begin position="186"/>
        <end position="205"/>
    </location>
</feature>
<name>A0A174U216_ANAHA</name>
<dbReference type="InterPro" id="IPR050833">
    <property type="entry name" value="Poly_Biosynth_Transport"/>
</dbReference>
<keyword evidence="4 6" id="KW-1133">Transmembrane helix</keyword>